<dbReference type="GO" id="GO:0008033">
    <property type="term" value="P:tRNA processing"/>
    <property type="evidence" value="ECO:0007669"/>
    <property type="project" value="UniProtKB-KW"/>
</dbReference>
<dbReference type="GO" id="GO:0000049">
    <property type="term" value="F:tRNA binding"/>
    <property type="evidence" value="ECO:0007669"/>
    <property type="project" value="UniProtKB-KW"/>
</dbReference>
<evidence type="ECO:0000256" key="6">
    <source>
        <dbReference type="ARBA" id="ARBA00022723"/>
    </source>
</evidence>
<evidence type="ECO:0000256" key="8">
    <source>
        <dbReference type="ARBA" id="ARBA00022840"/>
    </source>
</evidence>
<evidence type="ECO:0000256" key="13">
    <source>
        <dbReference type="PIRSR" id="PIRSR004976-51"/>
    </source>
</evidence>
<dbReference type="InterPro" id="IPR012089">
    <property type="entry name" value="tRNA_Cyd_32_2_STrfase"/>
</dbReference>
<keyword evidence="6" id="KW-0479">Metal-binding</keyword>
<dbReference type="GO" id="GO:0005524">
    <property type="term" value="F:ATP binding"/>
    <property type="evidence" value="ECO:0007669"/>
    <property type="project" value="UniProtKB-KW"/>
</dbReference>
<keyword evidence="7 13" id="KW-0547">Nucleotide-binding</keyword>
<evidence type="ECO:0000256" key="12">
    <source>
        <dbReference type="ARBA" id="ARBA00023014"/>
    </source>
</evidence>
<evidence type="ECO:0000256" key="3">
    <source>
        <dbReference type="ARBA" id="ARBA00022555"/>
    </source>
</evidence>
<dbReference type="HAMAP" id="MF_01850">
    <property type="entry name" value="TtcA"/>
    <property type="match status" value="1"/>
</dbReference>
<keyword evidence="3" id="KW-0820">tRNA-binding</keyword>
<proteinExistence type="inferred from homology"/>
<sequence length="263" mass="29599">MPIIEDQLFRRIKKQTGQAIGDFNLIEEGDRIAVGISGGKDSYTLLHILDSLRRRAPIRYELVAVNVDPGFPGYRKDHIEAHLREHGFTYHLESTDCSAIIDAKLRPGSSYCAFCARLRRGVLYTVADRLGCNKLALGHHLDDFIETLLLNQFYIGTLAAMSPRLLADNGRHTVIRPLVYVEEARIVEFSERNAFPIVCCSCPVVGAADQKRQRMKQLISELAEENPQLRRSLIGALGNVQPRHLMDPRLTPFAPLGKRPDMV</sequence>
<evidence type="ECO:0000256" key="7">
    <source>
        <dbReference type="ARBA" id="ARBA00022741"/>
    </source>
</evidence>
<name>A0A550JIT2_9BACT</name>
<evidence type="ECO:0000256" key="9">
    <source>
        <dbReference type="ARBA" id="ARBA00022842"/>
    </source>
</evidence>
<keyword evidence="5" id="KW-0819">tRNA processing</keyword>
<dbReference type="EMBL" id="VJVV01000002">
    <property type="protein sequence ID" value="TRO83106.1"/>
    <property type="molecule type" value="Genomic_DNA"/>
</dbReference>
<keyword evidence="14" id="KW-0175">Coiled coil</keyword>
<dbReference type="PANTHER" id="PTHR43686:SF1">
    <property type="entry name" value="AMINOTRAN_5 DOMAIN-CONTAINING PROTEIN"/>
    <property type="match status" value="1"/>
</dbReference>
<dbReference type="RefSeq" id="WP_092055573.1">
    <property type="nucleotide sequence ID" value="NZ_FOJJ01000012.1"/>
</dbReference>
<keyword evidence="17" id="KW-1185">Reference proteome</keyword>
<keyword evidence="10" id="KW-0694">RNA-binding</keyword>
<organism evidence="16 17">
    <name type="scientific">Trichloromonas acetexigens</name>
    <dbReference type="NCBI Taxonomy" id="38815"/>
    <lineage>
        <taxon>Bacteria</taxon>
        <taxon>Pseudomonadati</taxon>
        <taxon>Thermodesulfobacteriota</taxon>
        <taxon>Desulfuromonadia</taxon>
        <taxon>Desulfuromonadales</taxon>
        <taxon>Trichloromonadaceae</taxon>
        <taxon>Trichloromonas</taxon>
    </lineage>
</organism>
<feature type="binding site" evidence="13">
    <location>
        <position position="143"/>
    </location>
    <ligand>
        <name>ATP</name>
        <dbReference type="ChEBI" id="CHEBI:30616"/>
    </ligand>
</feature>
<keyword evidence="12" id="KW-0411">Iron-sulfur</keyword>
<dbReference type="AlphaFoldDB" id="A0A550JIT2"/>
<keyword evidence="1" id="KW-0004">4Fe-4S</keyword>
<dbReference type="Pfam" id="PF01171">
    <property type="entry name" value="ATP_bind_3"/>
    <property type="match status" value="1"/>
</dbReference>
<keyword evidence="11" id="KW-0408">Iron</keyword>
<feature type="binding site" evidence="13">
    <location>
        <position position="138"/>
    </location>
    <ligand>
        <name>ATP</name>
        <dbReference type="ChEBI" id="CHEBI:30616"/>
    </ligand>
</feature>
<dbReference type="Gene3D" id="3.40.50.620">
    <property type="entry name" value="HUPs"/>
    <property type="match status" value="1"/>
</dbReference>
<dbReference type="CDD" id="cd24138">
    <property type="entry name" value="TtcA-like"/>
    <property type="match status" value="1"/>
</dbReference>
<feature type="binding site" evidence="13">
    <location>
        <begin position="35"/>
        <end position="37"/>
    </location>
    <ligand>
        <name>ATP</name>
        <dbReference type="ChEBI" id="CHEBI:30616"/>
    </ligand>
</feature>
<comment type="caution">
    <text evidence="16">The sequence shown here is derived from an EMBL/GenBank/DDBJ whole genome shotgun (WGS) entry which is preliminary data.</text>
</comment>
<feature type="coiled-coil region" evidence="14">
    <location>
        <begin position="205"/>
        <end position="232"/>
    </location>
</feature>
<dbReference type="PANTHER" id="PTHR43686">
    <property type="entry name" value="SULFURTRANSFERASE-RELATED"/>
    <property type="match status" value="1"/>
</dbReference>
<evidence type="ECO:0000313" key="17">
    <source>
        <dbReference type="Proteomes" id="UP000317155"/>
    </source>
</evidence>
<keyword evidence="9" id="KW-0460">Magnesium</keyword>
<keyword evidence="4 16" id="KW-0808">Transferase</keyword>
<accession>A0A550JIT2</accession>
<dbReference type="GO" id="GO:0046872">
    <property type="term" value="F:metal ion binding"/>
    <property type="evidence" value="ECO:0007669"/>
    <property type="project" value="UniProtKB-KW"/>
</dbReference>
<dbReference type="SUPFAM" id="SSF52402">
    <property type="entry name" value="Adenine nucleotide alpha hydrolases-like"/>
    <property type="match status" value="1"/>
</dbReference>
<keyword evidence="8 13" id="KW-0067">ATP-binding</keyword>
<evidence type="ECO:0000256" key="4">
    <source>
        <dbReference type="ARBA" id="ARBA00022679"/>
    </source>
</evidence>
<gene>
    <name evidence="16" type="primary">ttcA</name>
    <name evidence="16" type="ORF">FL622_03215</name>
</gene>
<feature type="binding site" evidence="13">
    <location>
        <position position="67"/>
    </location>
    <ligand>
        <name>ATP</name>
        <dbReference type="ChEBI" id="CHEBI:30616"/>
    </ligand>
</feature>
<evidence type="ECO:0000256" key="1">
    <source>
        <dbReference type="ARBA" id="ARBA00022485"/>
    </source>
</evidence>
<dbReference type="PIRSF" id="PIRSF004976">
    <property type="entry name" value="ATPase_YdaO"/>
    <property type="match status" value="1"/>
</dbReference>
<dbReference type="NCBIfam" id="NF007972">
    <property type="entry name" value="PRK10696.1"/>
    <property type="match status" value="1"/>
</dbReference>
<evidence type="ECO:0000256" key="11">
    <source>
        <dbReference type="ARBA" id="ARBA00023004"/>
    </source>
</evidence>
<protein>
    <submittedName>
        <fullName evidence="16">tRNA 2-thiocytidine(32) synthetase TtcA</fullName>
        <ecNumber evidence="16">2.8.1.-</ecNumber>
    </submittedName>
</protein>
<evidence type="ECO:0000256" key="5">
    <source>
        <dbReference type="ARBA" id="ARBA00022694"/>
    </source>
</evidence>
<dbReference type="GO" id="GO:0016740">
    <property type="term" value="F:transferase activity"/>
    <property type="evidence" value="ECO:0007669"/>
    <property type="project" value="UniProtKB-KW"/>
</dbReference>
<dbReference type="GO" id="GO:0051539">
    <property type="term" value="F:4 iron, 4 sulfur cluster binding"/>
    <property type="evidence" value="ECO:0007669"/>
    <property type="project" value="UniProtKB-KW"/>
</dbReference>
<dbReference type="Proteomes" id="UP000317155">
    <property type="component" value="Unassembled WGS sequence"/>
</dbReference>
<evidence type="ECO:0000256" key="14">
    <source>
        <dbReference type="SAM" id="Coils"/>
    </source>
</evidence>
<dbReference type="OrthoDB" id="9801054at2"/>
<evidence type="ECO:0000259" key="15">
    <source>
        <dbReference type="Pfam" id="PF01171"/>
    </source>
</evidence>
<feature type="binding site" evidence="13">
    <location>
        <position position="41"/>
    </location>
    <ligand>
        <name>ATP</name>
        <dbReference type="ChEBI" id="CHEBI:30616"/>
    </ligand>
</feature>
<feature type="domain" description="tRNA(Ile)-lysidine/2-thiocytidine synthase N-terminal" evidence="15">
    <location>
        <begin position="32"/>
        <end position="194"/>
    </location>
</feature>
<dbReference type="InterPro" id="IPR035107">
    <property type="entry name" value="tRNA_thiolation_TtcA_Ctu1"/>
</dbReference>
<dbReference type="InterPro" id="IPR011063">
    <property type="entry name" value="TilS/TtcA_N"/>
</dbReference>
<evidence type="ECO:0000256" key="2">
    <source>
        <dbReference type="ARBA" id="ARBA00022490"/>
    </source>
</evidence>
<evidence type="ECO:0000256" key="10">
    <source>
        <dbReference type="ARBA" id="ARBA00022884"/>
    </source>
</evidence>
<reference evidence="16 17" key="1">
    <citation type="submission" date="2019-07" db="EMBL/GenBank/DDBJ databases">
        <title>Insights of Desulfuromonas acetexigens electromicrobiology.</title>
        <authorList>
            <person name="Katuri K."/>
            <person name="Sapireddy V."/>
            <person name="Shaw D.R."/>
            <person name="Saikaly P."/>
        </authorList>
    </citation>
    <scope>NUCLEOTIDE SEQUENCE [LARGE SCALE GENOMIC DNA]</scope>
    <source>
        <strain evidence="16 17">2873</strain>
    </source>
</reference>
<evidence type="ECO:0000313" key="16">
    <source>
        <dbReference type="EMBL" id="TRO83106.1"/>
    </source>
</evidence>
<keyword evidence="2" id="KW-0963">Cytoplasm</keyword>
<dbReference type="InterPro" id="IPR014729">
    <property type="entry name" value="Rossmann-like_a/b/a_fold"/>
</dbReference>
<dbReference type="EC" id="2.8.1.-" evidence="16"/>